<dbReference type="GO" id="GO:0003951">
    <property type="term" value="F:NAD+ kinase activity"/>
    <property type="evidence" value="ECO:0007669"/>
    <property type="project" value="UniProtKB-UniRule"/>
</dbReference>
<dbReference type="Gene3D" id="3.40.50.10330">
    <property type="entry name" value="Probable inorganic polyphosphate/atp-NAD kinase, domain 1"/>
    <property type="match status" value="1"/>
</dbReference>
<feature type="binding site" evidence="9">
    <location>
        <begin position="165"/>
        <end position="170"/>
    </location>
    <ligand>
        <name>NAD(+)</name>
        <dbReference type="ChEBI" id="CHEBI:57540"/>
    </ligand>
</feature>
<evidence type="ECO:0000256" key="5">
    <source>
        <dbReference type="ARBA" id="ARBA00022840"/>
    </source>
</evidence>
<dbReference type="InterPro" id="IPR002504">
    <property type="entry name" value="NADK"/>
</dbReference>
<evidence type="ECO:0000313" key="13">
    <source>
        <dbReference type="Proteomes" id="UP000183090"/>
    </source>
</evidence>
<dbReference type="KEGG" id="shv:AAT16_08445"/>
<keyword evidence="2 9" id="KW-0808">Transferase</keyword>
<evidence type="ECO:0000256" key="1">
    <source>
        <dbReference type="ARBA" id="ARBA00022490"/>
    </source>
</evidence>
<feature type="binding site" evidence="9">
    <location>
        <position position="154"/>
    </location>
    <ligand>
        <name>NAD(+)</name>
        <dbReference type="ChEBI" id="CHEBI:57540"/>
    </ligand>
</feature>
<comment type="subcellular location">
    <subcellularLocation>
        <location evidence="9">Cytoplasm</location>
    </subcellularLocation>
</comment>
<protein>
    <recommendedName>
        <fullName evidence="9">NAD kinase</fullName>
        <ecNumber evidence="9">2.7.1.23</ecNumber>
    </recommendedName>
    <alternativeName>
        <fullName evidence="9">ATP-dependent NAD kinase</fullName>
    </alternativeName>
</protein>
<dbReference type="HAMAP" id="MF_00361">
    <property type="entry name" value="NAD_kinase"/>
    <property type="match status" value="1"/>
</dbReference>
<feature type="binding site" evidence="9">
    <location>
        <begin position="125"/>
        <end position="126"/>
    </location>
    <ligand>
        <name>NAD(+)</name>
        <dbReference type="ChEBI" id="CHEBI:57540"/>
    </ligand>
</feature>
<dbReference type="Proteomes" id="UP000183090">
    <property type="component" value="Unassembled WGS sequence"/>
</dbReference>
<keyword evidence="7 9" id="KW-0520">NAD</keyword>
<dbReference type="EMBL" id="FOTB01000006">
    <property type="protein sequence ID" value="SFK93649.1"/>
    <property type="molecule type" value="Genomic_DNA"/>
</dbReference>
<evidence type="ECO:0000313" key="12">
    <source>
        <dbReference type="Proteomes" id="UP000034029"/>
    </source>
</evidence>
<dbReference type="Gene3D" id="2.60.200.30">
    <property type="entry name" value="Probable inorganic polyphosphate/atp-NAD kinase, domain 2"/>
    <property type="match status" value="1"/>
</dbReference>
<reference evidence="11 13" key="3">
    <citation type="submission" date="2016-10" db="EMBL/GenBank/DDBJ databases">
        <authorList>
            <person name="Varghese N."/>
            <person name="Submissions S."/>
        </authorList>
    </citation>
    <scope>NUCLEOTIDE SEQUENCE [LARGE SCALE GENOMIC DNA]</scope>
    <source>
        <strain evidence="11 13">CGMCC 1.6501</strain>
    </source>
</reference>
<evidence type="ECO:0000256" key="3">
    <source>
        <dbReference type="ARBA" id="ARBA00022741"/>
    </source>
</evidence>
<dbReference type="EMBL" id="CP011366">
    <property type="protein sequence ID" value="AKG74259.1"/>
    <property type="molecule type" value="Genomic_DNA"/>
</dbReference>
<comment type="cofactor">
    <cofactor evidence="9">
        <name>a divalent metal cation</name>
        <dbReference type="ChEBI" id="CHEBI:60240"/>
    </cofactor>
</comment>
<dbReference type="InterPro" id="IPR017438">
    <property type="entry name" value="ATP-NAD_kinase_N"/>
</dbReference>
<keyword evidence="12" id="KW-1185">Reference proteome</keyword>
<evidence type="ECO:0000256" key="9">
    <source>
        <dbReference type="HAMAP-Rule" id="MF_00361"/>
    </source>
</evidence>
<dbReference type="RefSeq" id="WP_046790441.1">
    <property type="nucleotide sequence ID" value="NZ_CP011366.1"/>
</dbReference>
<evidence type="ECO:0000256" key="8">
    <source>
        <dbReference type="ARBA" id="ARBA00047925"/>
    </source>
</evidence>
<feature type="binding site" evidence="9">
    <location>
        <position position="189"/>
    </location>
    <ligand>
        <name>NAD(+)</name>
        <dbReference type="ChEBI" id="CHEBI:57540"/>
    </ligand>
</feature>
<evidence type="ECO:0000256" key="2">
    <source>
        <dbReference type="ARBA" id="ARBA00022679"/>
    </source>
</evidence>
<gene>
    <name evidence="9" type="primary">nadK</name>
    <name evidence="10" type="synonym">ppnK</name>
    <name evidence="10" type="ORF">AAT16_08445</name>
    <name evidence="11" type="ORF">SAMN05216235_2584</name>
</gene>
<proteinExistence type="inferred from homology"/>
<keyword evidence="4 9" id="KW-0418">Kinase</keyword>
<dbReference type="GO" id="GO:0046872">
    <property type="term" value="F:metal ion binding"/>
    <property type="evidence" value="ECO:0007669"/>
    <property type="project" value="UniProtKB-UniRule"/>
</dbReference>
<dbReference type="Proteomes" id="UP000034029">
    <property type="component" value="Chromosome"/>
</dbReference>
<comment type="caution">
    <text evidence="9">Lacks conserved residue(s) required for the propagation of feature annotation.</text>
</comment>
<keyword evidence="3 9" id="KW-0547">Nucleotide-binding</keyword>
<evidence type="ECO:0000313" key="11">
    <source>
        <dbReference type="EMBL" id="SFK93649.1"/>
    </source>
</evidence>
<evidence type="ECO:0000256" key="6">
    <source>
        <dbReference type="ARBA" id="ARBA00022857"/>
    </source>
</evidence>
<feature type="binding site" evidence="9">
    <location>
        <begin position="53"/>
        <end position="54"/>
    </location>
    <ligand>
        <name>NAD(+)</name>
        <dbReference type="ChEBI" id="CHEBI:57540"/>
    </ligand>
</feature>
<keyword evidence="6 9" id="KW-0521">NADP</keyword>
<comment type="catalytic activity">
    <reaction evidence="8 9">
        <text>NAD(+) + ATP = ADP + NADP(+) + H(+)</text>
        <dbReference type="Rhea" id="RHEA:18629"/>
        <dbReference type="ChEBI" id="CHEBI:15378"/>
        <dbReference type="ChEBI" id="CHEBI:30616"/>
        <dbReference type="ChEBI" id="CHEBI:57540"/>
        <dbReference type="ChEBI" id="CHEBI:58349"/>
        <dbReference type="ChEBI" id="CHEBI:456216"/>
        <dbReference type="EC" id="2.7.1.23"/>
    </reaction>
</comment>
<dbReference type="PANTHER" id="PTHR20275:SF9">
    <property type="entry name" value="NAD KINASE 2"/>
    <property type="match status" value="1"/>
</dbReference>
<dbReference type="GO" id="GO:0005737">
    <property type="term" value="C:cytoplasm"/>
    <property type="evidence" value="ECO:0007669"/>
    <property type="project" value="UniProtKB-SubCell"/>
</dbReference>
<reference evidence="10 12" key="1">
    <citation type="journal article" date="2015" name="Int. J. Syst. Evol. Microbiol.">
        <title>Complete genome sequence of Salinicoccus halodurans H3B36, isolated from the Qaidam Basin in China.</title>
        <authorList>
            <person name="Jiang K."/>
            <person name="Xue Y."/>
            <person name="Ma Y."/>
        </authorList>
    </citation>
    <scope>NUCLEOTIDE SEQUENCE [LARGE SCALE GENOMIC DNA]</scope>
    <source>
        <strain evidence="10 12">H3B36</strain>
    </source>
</reference>
<dbReference type="OrthoDB" id="9774737at2"/>
<dbReference type="AlphaFoldDB" id="A0A0F7HL61"/>
<dbReference type="NCBIfam" id="NF002902">
    <property type="entry name" value="PRK03501.1"/>
    <property type="match status" value="1"/>
</dbReference>
<comment type="similarity">
    <text evidence="9">Belongs to the NAD kinase family.</text>
</comment>
<keyword evidence="5 9" id="KW-0067">ATP-binding</keyword>
<sequence>MNNNIYKTVYFFAPHGEETKEVHDELSDLFARHGIEEVQSSDDAEIIASIGGDGEFLQSVRKNNFRDDCVYLGIAVDESNYFYVDFHYRDIKTLEEAIDQDNLDVRNYPLLEVSINDNKPSYCLNEFTLRSSIVKTIKMDVYINDFLFEQFNGDGILVATPTGSTGYNKSLGGSVVDPLIHAMQVTELASVNNNTHRTLGTSFLLNKDRPLTLLIDKNVDYYPIMSLDNDALSVRNTEKIEVGISDKLIKTLKLKDNTFWHKAQRNFL</sequence>
<dbReference type="PANTHER" id="PTHR20275">
    <property type="entry name" value="NAD KINASE"/>
    <property type="match status" value="1"/>
</dbReference>
<dbReference type="GO" id="GO:0006741">
    <property type="term" value="P:NADP+ biosynthetic process"/>
    <property type="evidence" value="ECO:0007669"/>
    <property type="project" value="UniProtKB-UniRule"/>
</dbReference>
<organism evidence="11 13">
    <name type="scientific">Salinicoccus halodurans</name>
    <dbReference type="NCBI Taxonomy" id="407035"/>
    <lineage>
        <taxon>Bacteria</taxon>
        <taxon>Bacillati</taxon>
        <taxon>Bacillota</taxon>
        <taxon>Bacilli</taxon>
        <taxon>Bacillales</taxon>
        <taxon>Staphylococcaceae</taxon>
        <taxon>Salinicoccus</taxon>
    </lineage>
</organism>
<dbReference type="GO" id="GO:0005524">
    <property type="term" value="F:ATP binding"/>
    <property type="evidence" value="ECO:0007669"/>
    <property type="project" value="UniProtKB-KW"/>
</dbReference>
<keyword evidence="1 9" id="KW-0963">Cytoplasm</keyword>
<evidence type="ECO:0000256" key="7">
    <source>
        <dbReference type="ARBA" id="ARBA00023027"/>
    </source>
</evidence>
<dbReference type="Pfam" id="PF20143">
    <property type="entry name" value="NAD_kinase_C"/>
    <property type="match status" value="1"/>
</dbReference>
<comment type="function">
    <text evidence="9">Involved in the regulation of the intracellular balance of NAD and NADP, and is a key enzyme in the biosynthesis of NADP. Catalyzes specifically the phosphorylation on 2'-hydroxyl of the adenosine moiety of NAD to yield NADP.</text>
</comment>
<dbReference type="GO" id="GO:0051287">
    <property type="term" value="F:NAD binding"/>
    <property type="evidence" value="ECO:0007669"/>
    <property type="project" value="UniProtKB-ARBA"/>
</dbReference>
<dbReference type="SUPFAM" id="SSF111331">
    <property type="entry name" value="NAD kinase/diacylglycerol kinase-like"/>
    <property type="match status" value="1"/>
</dbReference>
<name>A0A0F7HL61_9STAP</name>
<dbReference type="InterPro" id="IPR017437">
    <property type="entry name" value="ATP-NAD_kinase_PpnK-typ_C"/>
</dbReference>
<dbReference type="EC" id="2.7.1.23" evidence="9"/>
<dbReference type="GO" id="GO:0019674">
    <property type="term" value="P:NAD+ metabolic process"/>
    <property type="evidence" value="ECO:0007669"/>
    <property type="project" value="InterPro"/>
</dbReference>
<evidence type="ECO:0000313" key="10">
    <source>
        <dbReference type="EMBL" id="AKG74259.1"/>
    </source>
</evidence>
<feature type="active site" description="Proton acceptor" evidence="9">
    <location>
        <position position="53"/>
    </location>
</feature>
<reference evidence="12" key="2">
    <citation type="submission" date="2015-04" db="EMBL/GenBank/DDBJ databases">
        <title>Complete genome sequence of Salinicoccus halodurans strain H3B36, isolated from the Qaidam basin of China.</title>
        <authorList>
            <person name="Ma Y."/>
            <person name="Jiang K."/>
            <person name="Xue Y."/>
        </authorList>
    </citation>
    <scope>NUCLEOTIDE SEQUENCE [LARGE SCALE GENOMIC DNA]</scope>
    <source>
        <strain evidence="12">H3B36</strain>
    </source>
</reference>
<dbReference type="InterPro" id="IPR016064">
    <property type="entry name" value="NAD/diacylglycerol_kinase_sf"/>
</dbReference>
<evidence type="ECO:0000256" key="4">
    <source>
        <dbReference type="ARBA" id="ARBA00022777"/>
    </source>
</evidence>
<accession>A0A0F7HL61</accession>